<dbReference type="SMART" id="SM00220">
    <property type="entry name" value="S_TKc"/>
    <property type="match status" value="1"/>
</dbReference>
<feature type="chain" id="PRO_5030733263" description="non-specific serine/threonine protein kinase" evidence="17">
    <location>
        <begin position="24"/>
        <end position="1475"/>
    </location>
</feature>
<feature type="domain" description="Protein kinase" evidence="18">
    <location>
        <begin position="293"/>
        <end position="544"/>
    </location>
</feature>
<reference evidence="19 20" key="1">
    <citation type="submission" date="2020-11" db="EMBL/GenBank/DDBJ databases">
        <authorList>
            <person name="Wallbank WR R."/>
            <person name="Pardo Diaz C."/>
            <person name="Kozak K."/>
            <person name="Martin S."/>
            <person name="Jiggins C."/>
            <person name="Moest M."/>
            <person name="Warren A I."/>
            <person name="Generalovic N T."/>
            <person name="Byers J.R.P. K."/>
            <person name="Montejo-Kovacevich G."/>
            <person name="Yen C E."/>
        </authorList>
    </citation>
    <scope>NUCLEOTIDE SEQUENCE [LARGE SCALE GENOMIC DNA]</scope>
</reference>
<dbReference type="Pfam" id="PF23312">
    <property type="entry name" value="UBA_SIK3"/>
    <property type="match status" value="1"/>
</dbReference>
<evidence type="ECO:0000256" key="14">
    <source>
        <dbReference type="ARBA" id="ARBA00048679"/>
    </source>
</evidence>
<keyword evidence="20" id="KW-1185">Reference proteome</keyword>
<feature type="signal peptide" evidence="17">
    <location>
        <begin position="1"/>
        <end position="23"/>
    </location>
</feature>
<comment type="catalytic activity">
    <reaction evidence="13">
        <text>L-threonyl-[protein] + ATP = O-phospho-L-threonyl-[protein] + ADP + H(+)</text>
        <dbReference type="Rhea" id="RHEA:46608"/>
        <dbReference type="Rhea" id="RHEA-COMP:11060"/>
        <dbReference type="Rhea" id="RHEA-COMP:11605"/>
        <dbReference type="ChEBI" id="CHEBI:15378"/>
        <dbReference type="ChEBI" id="CHEBI:30013"/>
        <dbReference type="ChEBI" id="CHEBI:30616"/>
        <dbReference type="ChEBI" id="CHEBI:61977"/>
        <dbReference type="ChEBI" id="CHEBI:456216"/>
        <dbReference type="EC" id="2.7.11.1"/>
    </reaction>
</comment>
<feature type="compositionally biased region" description="Low complexity" evidence="16">
    <location>
        <begin position="1372"/>
        <end position="1392"/>
    </location>
</feature>
<proteinExistence type="predicted"/>
<dbReference type="PROSITE" id="PS50011">
    <property type="entry name" value="PROTEIN_KINASE_DOM"/>
    <property type="match status" value="1"/>
</dbReference>
<evidence type="ECO:0000313" key="20">
    <source>
        <dbReference type="Proteomes" id="UP000594454"/>
    </source>
</evidence>
<feature type="compositionally biased region" description="Low complexity" evidence="16">
    <location>
        <begin position="775"/>
        <end position="791"/>
    </location>
</feature>
<evidence type="ECO:0000256" key="2">
    <source>
        <dbReference type="ARBA" id="ARBA00004496"/>
    </source>
</evidence>
<dbReference type="PROSITE" id="PS00108">
    <property type="entry name" value="PROTEIN_KINASE_ST"/>
    <property type="match status" value="1"/>
</dbReference>
<feature type="region of interest" description="Disordered" evidence="16">
    <location>
        <begin position="119"/>
        <end position="139"/>
    </location>
</feature>
<dbReference type="InterPro" id="IPR008271">
    <property type="entry name" value="Ser/Thr_kinase_AS"/>
</dbReference>
<keyword evidence="17" id="KW-0732">Signal</keyword>
<evidence type="ECO:0000256" key="8">
    <source>
        <dbReference type="ARBA" id="ARBA00022723"/>
    </source>
</evidence>
<evidence type="ECO:0000313" key="19">
    <source>
        <dbReference type="EMBL" id="CAD7087722.1"/>
    </source>
</evidence>
<evidence type="ECO:0000256" key="11">
    <source>
        <dbReference type="ARBA" id="ARBA00022840"/>
    </source>
</evidence>
<dbReference type="InterPro" id="IPR000719">
    <property type="entry name" value="Prot_kinase_dom"/>
</dbReference>
<keyword evidence="9 15" id="KW-0547">Nucleotide-binding</keyword>
<feature type="compositionally biased region" description="Polar residues" evidence="16">
    <location>
        <begin position="128"/>
        <end position="139"/>
    </location>
</feature>
<feature type="region of interest" description="Disordered" evidence="16">
    <location>
        <begin position="1023"/>
        <end position="1048"/>
    </location>
</feature>
<evidence type="ECO:0000256" key="10">
    <source>
        <dbReference type="ARBA" id="ARBA00022777"/>
    </source>
</evidence>
<evidence type="ECO:0000256" key="3">
    <source>
        <dbReference type="ARBA" id="ARBA00012513"/>
    </source>
</evidence>
<feature type="compositionally biased region" description="Polar residues" evidence="16">
    <location>
        <begin position="886"/>
        <end position="898"/>
    </location>
</feature>
<keyword evidence="4" id="KW-0963">Cytoplasm</keyword>
<comment type="catalytic activity">
    <reaction evidence="14">
        <text>L-seryl-[protein] + ATP = O-phospho-L-seryl-[protein] + ADP + H(+)</text>
        <dbReference type="Rhea" id="RHEA:17989"/>
        <dbReference type="Rhea" id="RHEA-COMP:9863"/>
        <dbReference type="Rhea" id="RHEA-COMP:11604"/>
        <dbReference type="ChEBI" id="CHEBI:15378"/>
        <dbReference type="ChEBI" id="CHEBI:29999"/>
        <dbReference type="ChEBI" id="CHEBI:30616"/>
        <dbReference type="ChEBI" id="CHEBI:83421"/>
        <dbReference type="ChEBI" id="CHEBI:456216"/>
        <dbReference type="EC" id="2.7.11.1"/>
    </reaction>
</comment>
<dbReference type="CDD" id="cd14071">
    <property type="entry name" value="STKc_SIK"/>
    <property type="match status" value="1"/>
</dbReference>
<feature type="compositionally biased region" description="Polar residues" evidence="16">
    <location>
        <begin position="865"/>
        <end position="878"/>
    </location>
</feature>
<protein>
    <recommendedName>
        <fullName evidence="3">non-specific serine/threonine protein kinase</fullName>
        <ecNumber evidence="3">2.7.11.1</ecNumber>
    </recommendedName>
</protein>
<dbReference type="GO" id="GO:0000226">
    <property type="term" value="P:microtubule cytoskeleton organization"/>
    <property type="evidence" value="ECO:0007669"/>
    <property type="project" value="TreeGrafter"/>
</dbReference>
<dbReference type="PANTHER" id="PTHR24346:SF74">
    <property type="entry name" value="PROTEIN KINASE DOMAIN-CONTAINING PROTEIN"/>
    <property type="match status" value="1"/>
</dbReference>
<feature type="region of interest" description="Disordered" evidence="16">
    <location>
        <begin position="617"/>
        <end position="642"/>
    </location>
</feature>
<keyword evidence="11 15" id="KW-0067">ATP-binding</keyword>
<dbReference type="Gene3D" id="1.10.510.10">
    <property type="entry name" value="Transferase(Phosphotransferase) domain 1"/>
    <property type="match status" value="1"/>
</dbReference>
<keyword evidence="12" id="KW-0460">Magnesium</keyword>
<evidence type="ECO:0000259" key="18">
    <source>
        <dbReference type="PROSITE" id="PS50011"/>
    </source>
</evidence>
<keyword evidence="7" id="KW-0808">Transferase</keyword>
<comment type="cofactor">
    <cofactor evidence="1">
        <name>Mg(2+)</name>
        <dbReference type="ChEBI" id="CHEBI:18420"/>
    </cofactor>
</comment>
<dbReference type="PANTHER" id="PTHR24346">
    <property type="entry name" value="MAP/MICROTUBULE AFFINITY-REGULATING KINASE"/>
    <property type="match status" value="1"/>
</dbReference>
<dbReference type="GO" id="GO:0035556">
    <property type="term" value="P:intracellular signal transduction"/>
    <property type="evidence" value="ECO:0007669"/>
    <property type="project" value="TreeGrafter"/>
</dbReference>
<gene>
    <name evidence="19" type="ORF">HERILL_LOCUS10408</name>
</gene>
<evidence type="ECO:0000256" key="5">
    <source>
        <dbReference type="ARBA" id="ARBA00022527"/>
    </source>
</evidence>
<evidence type="ECO:0000256" key="16">
    <source>
        <dbReference type="SAM" id="MobiDB-lite"/>
    </source>
</evidence>
<dbReference type="FunCoup" id="A0A7R8YXB2">
    <property type="interactions" value="60"/>
</dbReference>
<evidence type="ECO:0000256" key="4">
    <source>
        <dbReference type="ARBA" id="ARBA00022490"/>
    </source>
</evidence>
<dbReference type="GO" id="GO:0005524">
    <property type="term" value="F:ATP binding"/>
    <property type="evidence" value="ECO:0007669"/>
    <property type="project" value="UniProtKB-UniRule"/>
</dbReference>
<dbReference type="EC" id="2.7.11.1" evidence="3"/>
<feature type="region of interest" description="Disordered" evidence="16">
    <location>
        <begin position="83"/>
        <end position="103"/>
    </location>
</feature>
<keyword evidence="10" id="KW-0418">Kinase</keyword>
<feature type="region of interest" description="Disordered" evidence="16">
    <location>
        <begin position="1372"/>
        <end position="1448"/>
    </location>
</feature>
<name>A0A7R8YXB2_HERIL</name>
<evidence type="ECO:0000256" key="7">
    <source>
        <dbReference type="ARBA" id="ARBA00022679"/>
    </source>
</evidence>
<feature type="region of interest" description="Disordered" evidence="16">
    <location>
        <begin position="865"/>
        <end position="898"/>
    </location>
</feature>
<dbReference type="FunFam" id="3.30.200.20:FF:000003">
    <property type="entry name" value="Non-specific serine/threonine protein kinase"/>
    <property type="match status" value="1"/>
</dbReference>
<keyword evidence="5" id="KW-0723">Serine/threonine-protein kinase</keyword>
<evidence type="ECO:0000256" key="17">
    <source>
        <dbReference type="SAM" id="SignalP"/>
    </source>
</evidence>
<dbReference type="OrthoDB" id="193931at2759"/>
<sequence>MSLTGSLIAVVILQSYSIQSAEFDRVRRDNPVDEMKTMAAMGIGMAQNAAKDMMDGMKQGVSLQSSKKVEMFGSGIVYNHSMSIGGSASSSESSEENGRRRRSFSEVYKNFETRMYRKRRQVMDRSDAASSNTTSPDTKSSIKYFLRQMGEAWREILKIASVESEKFSTKITSRNMGERENSSMSGAQSVVASTVTICNGIANSSIGGTSVNQMHSGSPASILPQASCVSVNMNGGICGPSGGGIGGTTGSSIRAPVANGCIGSVTISGGPTPANSTSGGNAKGKGPIRVGFYDIERTIGKGNFAVVKLARHRITKNEVAIKIIDKSQLDAGNLKKVYREVDIMKRLDHPHIIKLYQVMETKNMIYIVSEYASQGEIFDFIAKYGRMPERDARFKFWQILSAVEYCHNRGIVHRDLKAENLLLDSNMNIKIADFGFSNMYKRGELLATWCGSPPYAAPEVFEGKKYTGPEIDVWSLGVVLYVLVCGALPFDGSTLQSLRDRVLSGRFRIPFFMSSDCENLIRKMLVLDPTRRYTIDQIKRHRWMLAEVMEPPVLSEIPTTNPGGTSAVEPNEEILRIMAEFVGIPPHKTRESLKRNSYDHIAAIYLLLHDRVRTRSLSQDSTGMNPMGGGSAKHSSLESQRRRPSTIAEQAMRKLGICNTAPNSNHCRDTPVSPRHHTSINVSDRLSGGSVMIPNFDHNPLTTPLPSMLQLRDTNIRGDNATPAMLPLQRETNCGGVGGSSSCNSNNQYFRGSLMYNTCNTNLITTSNNNNSINCNTSHSSNSNKNPSPSSYFSRGVGGIGERESCNSPYSVTIRDSSIYMSNRVPSSRLLSSGLDQRILKQSSEDCRRLLQQATAISDPKRHITNSVNPMEISSTPPSNHPPRILTSSNSFDSKSNLPNNYSPSNFQMSVEASKLLYTLQQSPLPLVTADGRTTDTMRYTSQFNQSHNVYGMQNDARHCDAIGCGKEREKFQNFGDLSGTSSNTPTAAYKEHLSNNLPGYSYLPNYETDGPASLNPRYTPITQQYSSSTDEGCDTDHGEMDEAPPTVPAPMQRLNSYASSSSSSGVVTNFHSKSLSQNLSCESSRTGSLPSCATSVTAATETDSSIMISSSALPPCVYVSMSTKSPCSFSRHNPLGNHHQHSTKRCRAVTRSPVDFREGRRASDGLVAQGILHSHSEHPLNMGVAFNSQRLHEACKAKGVLELHVLQKEAAQLKTQYQSNVPPDEMTVRQIQHSQFHVNPNKPNVDFNMLFHTLKQADYLTAKPNDMSNFINYMKSDANKHDRDYKESSATSGAQKPPLQQQLMQHRLLQQKRQIFQKQVGHESSLSRRQMLRQQSYKIAQQTQILPPLPLSESESEDLLAFQAIVEGESSNSLDSNSSAHASPTSSQSGSPKIMKTSHIQQQSPTPPSTSLQQSLSHAGSLSSVSSSSTLLGQSASSSGDCWSTLSGSMQTCQISDGVAPLSSWTSHTSSPFQ</sequence>
<dbReference type="GO" id="GO:0005737">
    <property type="term" value="C:cytoplasm"/>
    <property type="evidence" value="ECO:0007669"/>
    <property type="project" value="UniProtKB-SubCell"/>
</dbReference>
<comment type="subcellular location">
    <subcellularLocation>
        <location evidence="2">Cytoplasm</location>
    </subcellularLocation>
</comment>
<dbReference type="InterPro" id="IPR017441">
    <property type="entry name" value="Protein_kinase_ATP_BS"/>
</dbReference>
<dbReference type="Pfam" id="PF00069">
    <property type="entry name" value="Pkinase"/>
    <property type="match status" value="1"/>
</dbReference>
<feature type="region of interest" description="Disordered" evidence="16">
    <location>
        <begin position="775"/>
        <end position="797"/>
    </location>
</feature>
<keyword evidence="6" id="KW-0597">Phosphoprotein</keyword>
<dbReference type="InterPro" id="IPR011009">
    <property type="entry name" value="Kinase-like_dom_sf"/>
</dbReference>
<dbReference type="EMBL" id="LR899012">
    <property type="protein sequence ID" value="CAD7087722.1"/>
    <property type="molecule type" value="Genomic_DNA"/>
</dbReference>
<evidence type="ECO:0000256" key="13">
    <source>
        <dbReference type="ARBA" id="ARBA00047899"/>
    </source>
</evidence>
<dbReference type="InterPro" id="IPR034672">
    <property type="entry name" value="SIK"/>
</dbReference>
<dbReference type="PROSITE" id="PS00107">
    <property type="entry name" value="PROTEIN_KINASE_ATP"/>
    <property type="match status" value="1"/>
</dbReference>
<evidence type="ECO:0000256" key="15">
    <source>
        <dbReference type="PROSITE-ProRule" id="PRU10141"/>
    </source>
</evidence>
<accession>A0A7R8YXB2</accession>
<dbReference type="CDD" id="cd14338">
    <property type="entry name" value="UBA_SIK"/>
    <property type="match status" value="1"/>
</dbReference>
<dbReference type="SUPFAM" id="SSF56112">
    <property type="entry name" value="Protein kinase-like (PK-like)"/>
    <property type="match status" value="1"/>
</dbReference>
<evidence type="ECO:0000256" key="9">
    <source>
        <dbReference type="ARBA" id="ARBA00022741"/>
    </source>
</evidence>
<evidence type="ECO:0000256" key="6">
    <source>
        <dbReference type="ARBA" id="ARBA00022553"/>
    </source>
</evidence>
<dbReference type="Proteomes" id="UP000594454">
    <property type="component" value="Chromosome 4"/>
</dbReference>
<dbReference type="GO" id="GO:0046872">
    <property type="term" value="F:metal ion binding"/>
    <property type="evidence" value="ECO:0007669"/>
    <property type="project" value="UniProtKB-KW"/>
</dbReference>
<dbReference type="InterPro" id="IPR057380">
    <property type="entry name" value="UBA_SIK1/2/3"/>
</dbReference>
<evidence type="ECO:0000256" key="1">
    <source>
        <dbReference type="ARBA" id="ARBA00001946"/>
    </source>
</evidence>
<evidence type="ECO:0000256" key="12">
    <source>
        <dbReference type="ARBA" id="ARBA00022842"/>
    </source>
</evidence>
<dbReference type="InParanoid" id="A0A7R8YXB2"/>
<feature type="compositionally biased region" description="Low complexity" evidence="16">
    <location>
        <begin position="83"/>
        <end position="92"/>
    </location>
</feature>
<organism evidence="19 20">
    <name type="scientific">Hermetia illucens</name>
    <name type="common">Black soldier fly</name>
    <dbReference type="NCBI Taxonomy" id="343691"/>
    <lineage>
        <taxon>Eukaryota</taxon>
        <taxon>Metazoa</taxon>
        <taxon>Ecdysozoa</taxon>
        <taxon>Arthropoda</taxon>
        <taxon>Hexapoda</taxon>
        <taxon>Insecta</taxon>
        <taxon>Pterygota</taxon>
        <taxon>Neoptera</taxon>
        <taxon>Endopterygota</taxon>
        <taxon>Diptera</taxon>
        <taxon>Brachycera</taxon>
        <taxon>Stratiomyomorpha</taxon>
        <taxon>Stratiomyidae</taxon>
        <taxon>Hermetiinae</taxon>
        <taxon>Hermetia</taxon>
    </lineage>
</organism>
<dbReference type="FunFam" id="1.10.510.10:FF:000154">
    <property type="entry name" value="Serine/threonine-protein kinase SIK2"/>
    <property type="match status" value="1"/>
</dbReference>
<feature type="compositionally biased region" description="Low complexity" evidence="16">
    <location>
        <begin position="1402"/>
        <end position="1441"/>
    </location>
</feature>
<keyword evidence="8" id="KW-0479">Metal-binding</keyword>
<feature type="binding site" evidence="15">
    <location>
        <position position="322"/>
    </location>
    <ligand>
        <name>ATP</name>
        <dbReference type="ChEBI" id="CHEBI:30616"/>
    </ligand>
</feature>
<dbReference type="GO" id="GO:0050321">
    <property type="term" value="F:tau-protein kinase activity"/>
    <property type="evidence" value="ECO:0007669"/>
    <property type="project" value="TreeGrafter"/>
</dbReference>